<comment type="catalytic activity">
    <reaction evidence="11">
        <text>(2R)-2,3-dihydroxy-3-methylbutanoate = 3-methyl-2-oxobutanoate + H2O</text>
        <dbReference type="Rhea" id="RHEA:24809"/>
        <dbReference type="ChEBI" id="CHEBI:11851"/>
        <dbReference type="ChEBI" id="CHEBI:15377"/>
        <dbReference type="ChEBI" id="CHEBI:49072"/>
        <dbReference type="EC" id="4.2.1.9"/>
    </reaction>
    <physiologicalReaction direction="left-to-right" evidence="11">
        <dbReference type="Rhea" id="RHEA:24810"/>
    </physiologicalReaction>
</comment>
<feature type="domain" description="Dihydroxy-acid/6-phosphogluconate dehydratase C-terminal" evidence="18">
    <location>
        <begin position="368"/>
        <end position="558"/>
    </location>
</feature>
<dbReference type="NCBIfam" id="NF002068">
    <property type="entry name" value="PRK00911.1"/>
    <property type="match status" value="1"/>
</dbReference>
<dbReference type="Gene3D" id="3.50.30.80">
    <property type="entry name" value="IlvD/EDD C-terminal domain-like"/>
    <property type="match status" value="1"/>
</dbReference>
<dbReference type="PANTHER" id="PTHR21000">
    <property type="entry name" value="DIHYDROXY-ACID DEHYDRATASE DAD"/>
    <property type="match status" value="1"/>
</dbReference>
<dbReference type="EMBL" id="JAHLKM010000001">
    <property type="protein sequence ID" value="MCQ4331991.1"/>
    <property type="molecule type" value="Genomic_DNA"/>
</dbReference>
<dbReference type="SUPFAM" id="SSF52016">
    <property type="entry name" value="LeuD/IlvD-like"/>
    <property type="match status" value="1"/>
</dbReference>
<dbReference type="PROSITE" id="PS00886">
    <property type="entry name" value="ILVD_EDD_1"/>
    <property type="match status" value="1"/>
</dbReference>
<keyword evidence="4 15" id="KW-0001">2Fe-2S</keyword>
<dbReference type="InterPro" id="IPR000581">
    <property type="entry name" value="ILV_EDD_N"/>
</dbReference>
<dbReference type="NCBIfam" id="TIGR00110">
    <property type="entry name" value="ilvD"/>
    <property type="match status" value="1"/>
</dbReference>
<feature type="region of interest" description="Disordered" evidence="16">
    <location>
        <begin position="1"/>
        <end position="22"/>
    </location>
</feature>
<dbReference type="InterPro" id="IPR042096">
    <property type="entry name" value="Dihydro-acid_dehy_C"/>
</dbReference>
<evidence type="ECO:0000256" key="3">
    <source>
        <dbReference type="ARBA" id="ARBA00022605"/>
    </source>
</evidence>
<evidence type="ECO:0000256" key="6">
    <source>
        <dbReference type="ARBA" id="ARBA00022842"/>
    </source>
</evidence>
<evidence type="ECO:0000256" key="4">
    <source>
        <dbReference type="ARBA" id="ARBA00022714"/>
    </source>
</evidence>
<feature type="domain" description="Dihydroxy-acid/6-phosphogluconate dehydratase N-terminal" evidence="17">
    <location>
        <begin position="39"/>
        <end position="356"/>
    </location>
</feature>
<feature type="binding site" description="via carbamate group" evidence="15">
    <location>
        <position position="129"/>
    </location>
    <ligand>
        <name>Mg(2+)</name>
        <dbReference type="ChEBI" id="CHEBI:18420"/>
    </ligand>
</feature>
<dbReference type="InterPro" id="IPR050165">
    <property type="entry name" value="DHAD_IlvD/Edd"/>
</dbReference>
<keyword evidence="3 15" id="KW-0028">Amino-acid biosynthesis</keyword>
<keyword evidence="9 15" id="KW-0456">Lyase</keyword>
<dbReference type="InterPro" id="IPR037237">
    <property type="entry name" value="IlvD/EDD_N"/>
</dbReference>
<organism evidence="19 20">
    <name type="scientific">Natronomonas aquatica</name>
    <dbReference type="NCBI Taxonomy" id="2841590"/>
    <lineage>
        <taxon>Archaea</taxon>
        <taxon>Methanobacteriati</taxon>
        <taxon>Methanobacteriota</taxon>
        <taxon>Stenosarchaea group</taxon>
        <taxon>Halobacteria</taxon>
        <taxon>Halobacteriales</taxon>
        <taxon>Natronomonadaceae</taxon>
        <taxon>Natronomonas</taxon>
    </lineage>
</organism>
<keyword evidence="20" id="KW-1185">Reference proteome</keyword>
<evidence type="ECO:0000259" key="17">
    <source>
        <dbReference type="Pfam" id="PF00920"/>
    </source>
</evidence>
<feature type="binding site" evidence="15">
    <location>
        <position position="54"/>
    </location>
    <ligand>
        <name>[2Fe-2S] cluster</name>
        <dbReference type="ChEBI" id="CHEBI:190135"/>
    </ligand>
</feature>
<evidence type="ECO:0000256" key="1">
    <source>
        <dbReference type="ARBA" id="ARBA00001946"/>
    </source>
</evidence>
<dbReference type="HAMAP" id="MF_00012">
    <property type="entry name" value="IlvD"/>
    <property type="match status" value="1"/>
</dbReference>
<comment type="cofactor">
    <cofactor evidence="1 15">
        <name>Mg(2+)</name>
        <dbReference type="ChEBI" id="CHEBI:18420"/>
    </cofactor>
</comment>
<keyword evidence="6 15" id="KW-0460">Magnesium</keyword>
<dbReference type="Proteomes" id="UP001139494">
    <property type="component" value="Unassembled WGS sequence"/>
</dbReference>
<reference evidence="19" key="1">
    <citation type="journal article" date="2023" name="Front. Microbiol.">
        <title>Genomic-based phylogenetic and metabolic analyses of the genus Natronomonas, and description of Natronomonas aquatica sp. nov.</title>
        <authorList>
            <person name="Garcia-Roldan A."/>
            <person name="Duran-Viseras A."/>
            <person name="de la Haba R.R."/>
            <person name="Corral P."/>
            <person name="Sanchez-Porro C."/>
            <person name="Ventosa A."/>
        </authorList>
    </citation>
    <scope>NUCLEOTIDE SEQUENCE</scope>
    <source>
        <strain evidence="19">F2-12</strain>
    </source>
</reference>
<dbReference type="RefSeq" id="WP_256027855.1">
    <property type="nucleotide sequence ID" value="NZ_JAHLKM010000001.1"/>
</dbReference>
<dbReference type="InterPro" id="IPR020558">
    <property type="entry name" value="DiOHA_6PGluconate_deHydtase_CS"/>
</dbReference>
<comment type="function">
    <text evidence="15">Functions in the biosynthesis of branched-chain amino acids. Catalyzes the dehydration of (2R,3R)-2,3-dihydroxy-3-methylpentanoate (2,3-dihydroxy-3-methylvalerate) into 2-oxo-3-methylpentanoate (2-oxo-3-methylvalerate) and of (2R)-2,3-dihydroxy-3-methylbutanoate (2,3-dihydroxyisovalerate) into 2-oxo-3-methylbutanoate (2-oxoisovalerate), the penultimate precursor to L-isoleucine and L-valine, respectively.</text>
</comment>
<dbReference type="InterPro" id="IPR056740">
    <property type="entry name" value="ILV_EDD_C"/>
</dbReference>
<proteinExistence type="inferred from homology"/>
<evidence type="ECO:0000313" key="19">
    <source>
        <dbReference type="EMBL" id="MCQ4331991.1"/>
    </source>
</evidence>
<evidence type="ECO:0000256" key="9">
    <source>
        <dbReference type="ARBA" id="ARBA00023239"/>
    </source>
</evidence>
<evidence type="ECO:0000313" key="20">
    <source>
        <dbReference type="Proteomes" id="UP001139494"/>
    </source>
</evidence>
<accession>A0A9R1D4I7</accession>
<keyword evidence="5 15" id="KW-0479">Metal-binding</keyword>
<dbReference type="EC" id="4.2.1.9" evidence="14 15"/>
<gene>
    <name evidence="15 19" type="primary">ilvD</name>
    <name evidence="19" type="ORF">KM295_00525</name>
</gene>
<evidence type="ECO:0000256" key="14">
    <source>
        <dbReference type="ARBA" id="ARBA00029490"/>
    </source>
</evidence>
<evidence type="ECO:0000256" key="15">
    <source>
        <dbReference type="HAMAP-Rule" id="MF_00012"/>
    </source>
</evidence>
<feature type="binding site" evidence="15">
    <location>
        <position position="451"/>
    </location>
    <ligand>
        <name>Mg(2+)</name>
        <dbReference type="ChEBI" id="CHEBI:18420"/>
    </ligand>
</feature>
<dbReference type="SUPFAM" id="SSF143975">
    <property type="entry name" value="IlvD/EDD N-terminal domain-like"/>
    <property type="match status" value="1"/>
</dbReference>
<comment type="caution">
    <text evidence="15">Lacks conserved residue(s) required for the propagation of feature annotation.</text>
</comment>
<keyword evidence="10 15" id="KW-0100">Branched-chain amino acid biosynthesis</keyword>
<evidence type="ECO:0000256" key="11">
    <source>
        <dbReference type="ARBA" id="ARBA00029304"/>
    </source>
</evidence>
<dbReference type="GO" id="GO:0004160">
    <property type="term" value="F:dihydroxy-acid dehydratase activity"/>
    <property type="evidence" value="ECO:0007669"/>
    <property type="project" value="UniProtKB-UniRule"/>
</dbReference>
<feature type="modified residue" description="N6-carboxylysine" evidence="15">
    <location>
        <position position="129"/>
    </location>
</feature>
<dbReference type="InterPro" id="IPR004404">
    <property type="entry name" value="DihydroxyA_deHydtase"/>
</dbReference>
<evidence type="ECO:0000256" key="2">
    <source>
        <dbReference type="ARBA" id="ARBA00006486"/>
    </source>
</evidence>
<comment type="caution">
    <text evidence="19">The sequence shown here is derived from an EMBL/GenBank/DDBJ whole genome shotgun (WGS) entry which is preliminary data.</text>
</comment>
<dbReference type="GO" id="GO:0009097">
    <property type="term" value="P:isoleucine biosynthetic process"/>
    <property type="evidence" value="ECO:0007669"/>
    <property type="project" value="UniProtKB-UniRule"/>
</dbReference>
<keyword evidence="7 15" id="KW-0408">Iron</keyword>
<dbReference type="Pfam" id="PF00920">
    <property type="entry name" value="ILVD_EDD_N"/>
    <property type="match status" value="1"/>
</dbReference>
<keyword evidence="8 15" id="KW-0411">Iron-sulfur</keyword>
<feature type="binding site" evidence="15">
    <location>
        <position position="128"/>
    </location>
    <ligand>
        <name>Mg(2+)</name>
        <dbReference type="ChEBI" id="CHEBI:18420"/>
    </ligand>
</feature>
<comment type="catalytic activity">
    <reaction evidence="15">
        <text>(2R,3R)-2,3-dihydroxy-3-methylpentanoate = (S)-3-methyl-2-oxopentanoate + H2O</text>
        <dbReference type="Rhea" id="RHEA:27694"/>
        <dbReference type="ChEBI" id="CHEBI:15377"/>
        <dbReference type="ChEBI" id="CHEBI:35146"/>
        <dbReference type="ChEBI" id="CHEBI:49258"/>
        <dbReference type="EC" id="4.2.1.9"/>
    </reaction>
</comment>
<comment type="pathway">
    <text evidence="13 15">Amino-acid biosynthesis; L-isoleucine biosynthesis; L-isoleucine from 2-oxobutanoate: step 3/4.</text>
</comment>
<comment type="subunit">
    <text evidence="15">Homodimer.</text>
</comment>
<evidence type="ECO:0000256" key="10">
    <source>
        <dbReference type="ARBA" id="ARBA00023304"/>
    </source>
</evidence>
<dbReference type="GO" id="GO:0009099">
    <property type="term" value="P:L-valine biosynthetic process"/>
    <property type="evidence" value="ECO:0007669"/>
    <property type="project" value="UniProtKB-UniRule"/>
</dbReference>
<evidence type="ECO:0000256" key="13">
    <source>
        <dbReference type="ARBA" id="ARBA00029437"/>
    </source>
</evidence>
<dbReference type="PANTHER" id="PTHR21000:SF5">
    <property type="entry name" value="DIHYDROXY-ACID DEHYDRATASE, MITOCHONDRIAL"/>
    <property type="match status" value="1"/>
</dbReference>
<evidence type="ECO:0000256" key="5">
    <source>
        <dbReference type="ARBA" id="ARBA00022723"/>
    </source>
</evidence>
<dbReference type="GO" id="GO:0000287">
    <property type="term" value="F:magnesium ion binding"/>
    <property type="evidence" value="ECO:0007669"/>
    <property type="project" value="UniProtKB-UniRule"/>
</dbReference>
<comment type="pathway">
    <text evidence="12 15">Amino-acid biosynthesis; L-valine biosynthesis; L-valine from pyruvate: step 3/4.</text>
</comment>
<evidence type="ECO:0000256" key="16">
    <source>
        <dbReference type="SAM" id="MobiDB-lite"/>
    </source>
</evidence>
<evidence type="ECO:0000259" key="18">
    <source>
        <dbReference type="Pfam" id="PF24877"/>
    </source>
</evidence>
<evidence type="ECO:0000256" key="7">
    <source>
        <dbReference type="ARBA" id="ARBA00023004"/>
    </source>
</evidence>
<dbReference type="GO" id="GO:0051537">
    <property type="term" value="F:2 iron, 2 sulfur cluster binding"/>
    <property type="evidence" value="ECO:0007669"/>
    <property type="project" value="UniProtKB-UniRule"/>
</dbReference>
<comment type="similarity">
    <text evidence="2 15">Belongs to the IlvD/Edd family.</text>
</comment>
<feature type="active site" description="Proton acceptor" evidence="15">
    <location>
        <position position="477"/>
    </location>
</feature>
<dbReference type="AlphaFoldDB" id="A0A9R1D4I7"/>
<protein>
    <recommendedName>
        <fullName evidence="14 15">Dihydroxy-acid dehydratase</fullName>
        <shortName evidence="15">DAD</shortName>
        <ecNumber evidence="14 15">4.2.1.9</ecNumber>
    </recommendedName>
</protein>
<evidence type="ECO:0000256" key="8">
    <source>
        <dbReference type="ARBA" id="ARBA00023014"/>
    </source>
</evidence>
<feature type="binding site" evidence="15">
    <location>
        <position position="86"/>
    </location>
    <ligand>
        <name>Mg(2+)</name>
        <dbReference type="ChEBI" id="CHEBI:18420"/>
    </ligand>
</feature>
<evidence type="ECO:0000256" key="12">
    <source>
        <dbReference type="ARBA" id="ARBA00029436"/>
    </source>
</evidence>
<name>A0A9R1D4I7_9EURY</name>
<dbReference type="Pfam" id="PF24877">
    <property type="entry name" value="ILV_EDD_C"/>
    <property type="match status" value="1"/>
</dbReference>
<comment type="cofactor">
    <cofactor evidence="15">
        <name>[2Fe-2S] cluster</name>
        <dbReference type="ChEBI" id="CHEBI:190135"/>
    </cofactor>
    <text evidence="15">Binds 1 [2Fe-2S] cluster per subunit. This cluster acts as a Lewis acid cofactor.</text>
</comment>
<sequence length="567" mass="59976">MSSDRNEPRPSREVTEGPERAGHRAMLYATGLSTEDLDQPMVGIANPAADVTPCNVHLDDVADRAAAGIETNEGTPMEFGTITISDAISMGHLGMKASLVSREMIADSVETVVFAERLDAFLGIAGCDKNHPAMMMAAARMDLPSVFLYGGAMVPGELGGEEITSQDALEAAGAYGKGELNEADMEAIEHAACPGEGSCPGMYTANTMASISEAIGLAPPGSASAPAETDQRLDVAYDTGELLMRVIEQDIRPSDILTKKAFENAITVQMAIGGSTNAVLHLLAIAEEADVDLELEDFDRISHGTPCIGNFLPGGEYAMSHLHENGGVPVIMRRLLEADLLHGDALTVTGETIAENLAGLELPDPDPDVVRPLEDPVHEEGAVAVLRGNLAPGGAVVKISGYEEDFTFEGTARVFEYEEAAFEAVQNGEIGSGDAVVIRNEGPRGGPGMREMLQVTAAIVGRGHEDDVIMVTDGRFSGATRGPMVGHVAPEAYVGGPIGALEDGDTVELDIPERRIEADLTDEEIDARLEAREPERYGEIPRALKKYGALFDSAERGAVTRPPGEFE</sequence>
<dbReference type="FunFam" id="3.50.30.80:FF:000001">
    <property type="entry name" value="Dihydroxy-acid dehydratase"/>
    <property type="match status" value="1"/>
</dbReference>